<evidence type="ECO:0000313" key="4">
    <source>
        <dbReference type="Proteomes" id="UP000327013"/>
    </source>
</evidence>
<feature type="signal peptide" evidence="2">
    <location>
        <begin position="1"/>
        <end position="22"/>
    </location>
</feature>
<feature type="region of interest" description="Disordered" evidence="1">
    <location>
        <begin position="18"/>
        <end position="76"/>
    </location>
</feature>
<dbReference type="EMBL" id="CM017325">
    <property type="protein sequence ID" value="KAE8056522.1"/>
    <property type="molecule type" value="Genomic_DNA"/>
</dbReference>
<protein>
    <submittedName>
        <fullName evidence="3">Uncharacterized protein</fullName>
    </submittedName>
</protein>
<dbReference type="AlphaFoldDB" id="A0A5N6R6B3"/>
<name>A0A5N6R6B3_9ROSI</name>
<reference evidence="3 4" key="1">
    <citation type="submission" date="2019-06" db="EMBL/GenBank/DDBJ databases">
        <title>A chromosomal-level reference genome of Carpinus fangiana (Coryloideae, Betulaceae).</title>
        <authorList>
            <person name="Yang X."/>
            <person name="Wang Z."/>
            <person name="Zhang L."/>
            <person name="Hao G."/>
            <person name="Liu J."/>
            <person name="Yang Y."/>
        </authorList>
    </citation>
    <scope>NUCLEOTIDE SEQUENCE [LARGE SCALE GENOMIC DNA]</scope>
    <source>
        <strain evidence="3">Cfa_2016G</strain>
        <tissue evidence="3">Leaf</tissue>
    </source>
</reference>
<feature type="chain" id="PRO_5024282397" evidence="2">
    <location>
        <begin position="23"/>
        <end position="136"/>
    </location>
</feature>
<dbReference type="Proteomes" id="UP000327013">
    <property type="component" value="Chromosome 5"/>
</dbReference>
<evidence type="ECO:0000256" key="1">
    <source>
        <dbReference type="SAM" id="MobiDB-lite"/>
    </source>
</evidence>
<evidence type="ECO:0000313" key="3">
    <source>
        <dbReference type="EMBL" id="KAE8056522.1"/>
    </source>
</evidence>
<evidence type="ECO:0000256" key="2">
    <source>
        <dbReference type="SAM" id="SignalP"/>
    </source>
</evidence>
<accession>A0A5N6R6B3</accession>
<sequence length="136" mass="14699">MRGLLYLLRMLLGDVLNDNTDGCESDDEGTSHGNIERMGMEAELEGDDTGGNVGESAGNSVEGDGNVGEGAANVEEVDRDVNYRDYRGSSFMDESDVFRAPHDSDDDSVVNLSYSDVTKKVQFSSINLSTSIDCKE</sequence>
<organism evidence="3 4">
    <name type="scientific">Carpinus fangiana</name>
    <dbReference type="NCBI Taxonomy" id="176857"/>
    <lineage>
        <taxon>Eukaryota</taxon>
        <taxon>Viridiplantae</taxon>
        <taxon>Streptophyta</taxon>
        <taxon>Embryophyta</taxon>
        <taxon>Tracheophyta</taxon>
        <taxon>Spermatophyta</taxon>
        <taxon>Magnoliopsida</taxon>
        <taxon>eudicotyledons</taxon>
        <taxon>Gunneridae</taxon>
        <taxon>Pentapetalae</taxon>
        <taxon>rosids</taxon>
        <taxon>fabids</taxon>
        <taxon>Fagales</taxon>
        <taxon>Betulaceae</taxon>
        <taxon>Carpinus</taxon>
    </lineage>
</organism>
<keyword evidence="4" id="KW-1185">Reference proteome</keyword>
<keyword evidence="2" id="KW-0732">Signal</keyword>
<proteinExistence type="predicted"/>
<gene>
    <name evidence="3" type="ORF">FH972_013290</name>
</gene>